<reference evidence="2" key="1">
    <citation type="submission" date="2020-06" db="EMBL/GenBank/DDBJ databases">
        <authorList>
            <person name="Li T."/>
            <person name="Hu X."/>
            <person name="Zhang T."/>
            <person name="Song X."/>
            <person name="Zhang H."/>
            <person name="Dai N."/>
            <person name="Sheng W."/>
            <person name="Hou X."/>
            <person name="Wei L."/>
        </authorList>
    </citation>
    <scope>NUCLEOTIDE SEQUENCE</scope>
    <source>
        <strain evidence="2">KEN1</strain>
        <tissue evidence="2">Leaf</tissue>
    </source>
</reference>
<proteinExistence type="predicted"/>
<name>A0AAW2XI54_9LAMI</name>
<feature type="compositionally biased region" description="Basic residues" evidence="1">
    <location>
        <begin position="86"/>
        <end position="95"/>
    </location>
</feature>
<dbReference type="EMBL" id="JACGWN010000004">
    <property type="protein sequence ID" value="KAL0451575.1"/>
    <property type="molecule type" value="Genomic_DNA"/>
</dbReference>
<gene>
    <name evidence="2" type="ORF">Slati_1135600</name>
</gene>
<reference evidence="2" key="2">
    <citation type="journal article" date="2024" name="Plant">
        <title>Genomic evolution and insights into agronomic trait innovations of Sesamum species.</title>
        <authorList>
            <person name="Miao H."/>
            <person name="Wang L."/>
            <person name="Qu L."/>
            <person name="Liu H."/>
            <person name="Sun Y."/>
            <person name="Le M."/>
            <person name="Wang Q."/>
            <person name="Wei S."/>
            <person name="Zheng Y."/>
            <person name="Lin W."/>
            <person name="Duan Y."/>
            <person name="Cao H."/>
            <person name="Xiong S."/>
            <person name="Wang X."/>
            <person name="Wei L."/>
            <person name="Li C."/>
            <person name="Ma Q."/>
            <person name="Ju M."/>
            <person name="Zhao R."/>
            <person name="Li G."/>
            <person name="Mu C."/>
            <person name="Tian Q."/>
            <person name="Mei H."/>
            <person name="Zhang T."/>
            <person name="Gao T."/>
            <person name="Zhang H."/>
        </authorList>
    </citation>
    <scope>NUCLEOTIDE SEQUENCE</scope>
    <source>
        <strain evidence="2">KEN1</strain>
    </source>
</reference>
<protein>
    <submittedName>
        <fullName evidence="2">Uncharacterized protein</fullName>
    </submittedName>
</protein>
<sequence>MLNSACLQFPSTTQEIRASAFAQGLLDGDFFKFLAKKPATKFDVLLAWAVKYINMEDAHASMRKGRGKRGRRSRKRVPLRNFGRTLKTKNHLRKE</sequence>
<dbReference type="AlphaFoldDB" id="A0AAW2XI54"/>
<evidence type="ECO:0000313" key="2">
    <source>
        <dbReference type="EMBL" id="KAL0451575.1"/>
    </source>
</evidence>
<comment type="caution">
    <text evidence="2">The sequence shown here is derived from an EMBL/GenBank/DDBJ whole genome shotgun (WGS) entry which is preliminary data.</text>
</comment>
<feature type="region of interest" description="Disordered" evidence="1">
    <location>
        <begin position="61"/>
        <end position="95"/>
    </location>
</feature>
<evidence type="ECO:0000256" key="1">
    <source>
        <dbReference type="SAM" id="MobiDB-lite"/>
    </source>
</evidence>
<feature type="compositionally biased region" description="Basic residues" evidence="1">
    <location>
        <begin position="61"/>
        <end position="78"/>
    </location>
</feature>
<organism evidence="2">
    <name type="scientific">Sesamum latifolium</name>
    <dbReference type="NCBI Taxonomy" id="2727402"/>
    <lineage>
        <taxon>Eukaryota</taxon>
        <taxon>Viridiplantae</taxon>
        <taxon>Streptophyta</taxon>
        <taxon>Embryophyta</taxon>
        <taxon>Tracheophyta</taxon>
        <taxon>Spermatophyta</taxon>
        <taxon>Magnoliopsida</taxon>
        <taxon>eudicotyledons</taxon>
        <taxon>Gunneridae</taxon>
        <taxon>Pentapetalae</taxon>
        <taxon>asterids</taxon>
        <taxon>lamiids</taxon>
        <taxon>Lamiales</taxon>
        <taxon>Pedaliaceae</taxon>
        <taxon>Sesamum</taxon>
    </lineage>
</organism>
<accession>A0AAW2XI54</accession>